<dbReference type="InterPro" id="IPR014408">
    <property type="entry name" value="dGMP_Pdiesterase_EAL/HD-GYP"/>
</dbReference>
<dbReference type="EMBL" id="FUYA01000014">
    <property type="protein sequence ID" value="SKA83239.1"/>
    <property type="molecule type" value="Genomic_DNA"/>
</dbReference>
<dbReference type="SUPFAM" id="SSF141868">
    <property type="entry name" value="EAL domain-like"/>
    <property type="match status" value="1"/>
</dbReference>
<dbReference type="PANTHER" id="PTHR33525:SF4">
    <property type="entry name" value="CYCLIC DI-GMP PHOSPHODIESTERASE CDGJ"/>
    <property type="match status" value="1"/>
</dbReference>
<dbReference type="Gene3D" id="1.10.3210.10">
    <property type="entry name" value="Hypothetical protein af1432"/>
    <property type="match status" value="1"/>
</dbReference>
<feature type="domain" description="HDOD" evidence="2">
    <location>
        <begin position="214"/>
        <end position="407"/>
    </location>
</feature>
<dbReference type="PIRSF" id="PIRSF003180">
    <property type="entry name" value="DiGMPpdiest_YuxH"/>
    <property type="match status" value="1"/>
</dbReference>
<sequence length="424" mass="46578">MDHSHSGNPISCIAESVCVARQPIFDTDRKVFGYELLFRESRGDSCAAVTDGNSATAKVISDGFVLAKEAMGKGQRALINFTSKLLLDGVAYALPADTAVIEILEDVQPTPEILDALKALKDGGYTLALDDYMGEQALAPFLPLVDIVKVDFLGLNQDPDSIRSVVEPLRSFGCTLLAEKIEDTKDFTLACELGFTLFQGYYFSRPEILPGRKLSSSKLARMQLVQELSDPNCEIQQLAKIVQSDLSLSLRLLQYINSIGFGVRYKVDSVARALTLLGQKQLRQWLRVAVMADLSMTEQSHEVAFLSVQRGRFLESMGEELRGVDVSPDALFLLGLFSFVDCLLGIPMQDVLSGLSLDSELKQALLEREGRFAPFLNLSQAYEAGEEASILQNASQLGVPLATADNCYSRSFLWTQQVLGVHDK</sequence>
<dbReference type="Gene3D" id="3.20.20.450">
    <property type="entry name" value="EAL domain"/>
    <property type="match status" value="1"/>
</dbReference>
<gene>
    <name evidence="3" type="ORF">SAMN02745702_02878</name>
</gene>
<evidence type="ECO:0000313" key="3">
    <source>
        <dbReference type="EMBL" id="SKA83239.1"/>
    </source>
</evidence>
<reference evidence="3 4" key="1">
    <citation type="submission" date="2017-02" db="EMBL/GenBank/DDBJ databases">
        <authorList>
            <person name="Peterson S.W."/>
        </authorList>
    </citation>
    <scope>NUCLEOTIDE SEQUENCE [LARGE SCALE GENOMIC DNA]</scope>
    <source>
        <strain evidence="3 4">DSM 18034</strain>
    </source>
</reference>
<name>A0A1T4X155_9BACT</name>
<dbReference type="PANTHER" id="PTHR33525">
    <property type="match status" value="1"/>
</dbReference>
<keyword evidence="4" id="KW-1185">Reference proteome</keyword>
<dbReference type="InterPro" id="IPR052340">
    <property type="entry name" value="RNase_Y/CdgJ"/>
</dbReference>
<dbReference type="AlphaFoldDB" id="A0A1T4X155"/>
<dbReference type="PROSITE" id="PS50883">
    <property type="entry name" value="EAL"/>
    <property type="match status" value="1"/>
</dbReference>
<dbReference type="Proteomes" id="UP000189733">
    <property type="component" value="Unassembled WGS sequence"/>
</dbReference>
<evidence type="ECO:0000313" key="4">
    <source>
        <dbReference type="Proteomes" id="UP000189733"/>
    </source>
</evidence>
<protein>
    <submittedName>
        <fullName evidence="3">EAL and modified HD-GYP domain-containing signal transduction protein</fullName>
    </submittedName>
</protein>
<dbReference type="SUPFAM" id="SSF109604">
    <property type="entry name" value="HD-domain/PDEase-like"/>
    <property type="match status" value="1"/>
</dbReference>
<evidence type="ECO:0000259" key="2">
    <source>
        <dbReference type="PROSITE" id="PS51833"/>
    </source>
</evidence>
<dbReference type="OrthoDB" id="9804751at2"/>
<evidence type="ECO:0000259" key="1">
    <source>
        <dbReference type="PROSITE" id="PS50883"/>
    </source>
</evidence>
<dbReference type="Pfam" id="PF08668">
    <property type="entry name" value="HDOD"/>
    <property type="match status" value="1"/>
</dbReference>
<dbReference type="InterPro" id="IPR035919">
    <property type="entry name" value="EAL_sf"/>
</dbReference>
<dbReference type="STRING" id="1121442.SAMN02745702_02878"/>
<dbReference type="InterPro" id="IPR001633">
    <property type="entry name" value="EAL_dom"/>
</dbReference>
<proteinExistence type="predicted"/>
<dbReference type="SMART" id="SM00052">
    <property type="entry name" value="EAL"/>
    <property type="match status" value="1"/>
</dbReference>
<dbReference type="InterPro" id="IPR013976">
    <property type="entry name" value="HDOD"/>
</dbReference>
<dbReference type="PROSITE" id="PS51833">
    <property type="entry name" value="HDOD"/>
    <property type="match status" value="1"/>
</dbReference>
<organism evidence="3 4">
    <name type="scientific">Desulfobaculum bizertense DSM 18034</name>
    <dbReference type="NCBI Taxonomy" id="1121442"/>
    <lineage>
        <taxon>Bacteria</taxon>
        <taxon>Pseudomonadati</taxon>
        <taxon>Thermodesulfobacteriota</taxon>
        <taxon>Desulfovibrionia</taxon>
        <taxon>Desulfovibrionales</taxon>
        <taxon>Desulfovibrionaceae</taxon>
        <taxon>Desulfobaculum</taxon>
    </lineage>
</organism>
<dbReference type="RefSeq" id="WP_078686141.1">
    <property type="nucleotide sequence ID" value="NZ_FUYA01000014.1"/>
</dbReference>
<accession>A0A1T4X155</accession>
<dbReference type="Pfam" id="PF00563">
    <property type="entry name" value="EAL"/>
    <property type="match status" value="1"/>
</dbReference>
<feature type="domain" description="EAL" evidence="1">
    <location>
        <begin position="1"/>
        <end position="220"/>
    </location>
</feature>